<dbReference type="InterPro" id="IPR012310">
    <property type="entry name" value="DNA_ligase_ATP-dep_cent"/>
</dbReference>
<evidence type="ECO:0000256" key="2">
    <source>
        <dbReference type="ARBA" id="ARBA00012727"/>
    </source>
</evidence>
<dbReference type="Proteomes" id="UP000092582">
    <property type="component" value="Chromosome 1"/>
</dbReference>
<dbReference type="InterPro" id="IPR050191">
    <property type="entry name" value="ATP-dep_DNA_ligase"/>
</dbReference>
<evidence type="ECO:0000259" key="5">
    <source>
        <dbReference type="PROSITE" id="PS50160"/>
    </source>
</evidence>
<dbReference type="GO" id="GO:0003910">
    <property type="term" value="F:DNA ligase (ATP) activity"/>
    <property type="evidence" value="ECO:0007669"/>
    <property type="project" value="UniProtKB-EC"/>
</dbReference>
<proteinExistence type="inferred from homology"/>
<organism evidence="6 7">
    <name type="scientific">Cryobacterium arcticum</name>
    <dbReference type="NCBI Taxonomy" id="670052"/>
    <lineage>
        <taxon>Bacteria</taxon>
        <taxon>Bacillati</taxon>
        <taxon>Actinomycetota</taxon>
        <taxon>Actinomycetes</taxon>
        <taxon>Micrococcales</taxon>
        <taxon>Microbacteriaceae</taxon>
        <taxon>Cryobacterium</taxon>
    </lineage>
</organism>
<dbReference type="Gene3D" id="3.30.470.30">
    <property type="entry name" value="DNA ligase/mRNA capping enzyme"/>
    <property type="match status" value="1"/>
</dbReference>
<dbReference type="SUPFAM" id="SSF56091">
    <property type="entry name" value="DNA ligase/mRNA capping enzyme, catalytic domain"/>
    <property type="match status" value="1"/>
</dbReference>
<dbReference type="AlphaFoldDB" id="A0A1B1BIB8"/>
<dbReference type="PROSITE" id="PS50160">
    <property type="entry name" value="DNA_LIGASE_A3"/>
    <property type="match status" value="1"/>
</dbReference>
<dbReference type="CDD" id="cd07905">
    <property type="entry name" value="Adenylation_DNA_ligase_LigC"/>
    <property type="match status" value="1"/>
</dbReference>
<dbReference type="EC" id="6.5.1.1" evidence="2"/>
<dbReference type="NCBIfam" id="NF006078">
    <property type="entry name" value="PRK08224.1"/>
    <property type="match status" value="1"/>
</dbReference>
<evidence type="ECO:0000256" key="4">
    <source>
        <dbReference type="ARBA" id="ARBA00034003"/>
    </source>
</evidence>
<dbReference type="InterPro" id="IPR044119">
    <property type="entry name" value="Adenylation_LigC-like"/>
</dbReference>
<dbReference type="PATRIC" id="fig|670052.7.peg.1465"/>
<gene>
    <name evidence="6" type="ORF">PA27867_1410</name>
</gene>
<evidence type="ECO:0000256" key="1">
    <source>
        <dbReference type="ARBA" id="ARBA00007572"/>
    </source>
</evidence>
<dbReference type="SUPFAM" id="SSF50249">
    <property type="entry name" value="Nucleic acid-binding proteins"/>
    <property type="match status" value="1"/>
</dbReference>
<name>A0A1B1BIB8_9MICO</name>
<dbReference type="PANTHER" id="PTHR45674">
    <property type="entry name" value="DNA LIGASE 1/3 FAMILY MEMBER"/>
    <property type="match status" value="1"/>
</dbReference>
<dbReference type="InterPro" id="IPR012340">
    <property type="entry name" value="NA-bd_OB-fold"/>
</dbReference>
<evidence type="ECO:0000256" key="3">
    <source>
        <dbReference type="ARBA" id="ARBA00022598"/>
    </source>
</evidence>
<protein>
    <recommendedName>
        <fullName evidence="2">DNA ligase (ATP)</fullName>
        <ecNumber evidence="2">6.5.1.1</ecNumber>
    </recommendedName>
</protein>
<evidence type="ECO:0000313" key="7">
    <source>
        <dbReference type="Proteomes" id="UP000092582"/>
    </source>
</evidence>
<dbReference type="Pfam" id="PF04679">
    <property type="entry name" value="DNA_ligase_A_C"/>
    <property type="match status" value="1"/>
</dbReference>
<dbReference type="GO" id="GO:0006310">
    <property type="term" value="P:DNA recombination"/>
    <property type="evidence" value="ECO:0007669"/>
    <property type="project" value="InterPro"/>
</dbReference>
<dbReference type="EMBL" id="CP016282">
    <property type="protein sequence ID" value="ANP72367.1"/>
    <property type="molecule type" value="Genomic_DNA"/>
</dbReference>
<dbReference type="STRING" id="670052.PA27867_1410"/>
<dbReference type="GO" id="GO:0005524">
    <property type="term" value="F:ATP binding"/>
    <property type="evidence" value="ECO:0007669"/>
    <property type="project" value="InterPro"/>
</dbReference>
<dbReference type="GO" id="GO:0006281">
    <property type="term" value="P:DNA repair"/>
    <property type="evidence" value="ECO:0007669"/>
    <property type="project" value="InterPro"/>
</dbReference>
<dbReference type="Gene3D" id="2.40.50.140">
    <property type="entry name" value="Nucleic acid-binding proteins"/>
    <property type="match status" value="1"/>
</dbReference>
<dbReference type="OrthoDB" id="9770771at2"/>
<dbReference type="Pfam" id="PF01068">
    <property type="entry name" value="DNA_ligase_A_M"/>
    <property type="match status" value="1"/>
</dbReference>
<dbReference type="RefSeq" id="WP_066594805.1">
    <property type="nucleotide sequence ID" value="NZ_CP016282.1"/>
</dbReference>
<feature type="domain" description="ATP-dependent DNA ligase family profile" evidence="5">
    <location>
        <begin position="113"/>
        <end position="235"/>
    </location>
</feature>
<evidence type="ECO:0000313" key="6">
    <source>
        <dbReference type="EMBL" id="ANP72367.1"/>
    </source>
</evidence>
<comment type="catalytic activity">
    <reaction evidence="4">
        <text>ATP + (deoxyribonucleotide)n-3'-hydroxyl + 5'-phospho-(deoxyribonucleotide)m = (deoxyribonucleotide)n+m + AMP + diphosphate.</text>
        <dbReference type="EC" id="6.5.1.1"/>
    </reaction>
</comment>
<dbReference type="KEGG" id="cart:PA27867_1410"/>
<keyword evidence="3 6" id="KW-0436">Ligase</keyword>
<reference evidence="6 7" key="1">
    <citation type="submission" date="2016-06" db="EMBL/GenBank/DDBJ databases">
        <title>Genome sequencing of Cryobacterium arcticum PAMC 27867.</title>
        <authorList>
            <person name="Lee J."/>
            <person name="Kim O.-S."/>
        </authorList>
    </citation>
    <scope>NUCLEOTIDE SEQUENCE [LARGE SCALE GENOMIC DNA]</scope>
    <source>
        <strain evidence="6 7">PAMC 27867</strain>
    </source>
</reference>
<keyword evidence="7" id="KW-1185">Reference proteome</keyword>
<dbReference type="InterPro" id="IPR012309">
    <property type="entry name" value="DNA_ligase_ATP-dep_C"/>
</dbReference>
<comment type="similarity">
    <text evidence="1">Belongs to the ATP-dependent DNA ligase family.</text>
</comment>
<dbReference type="PANTHER" id="PTHR45674:SF4">
    <property type="entry name" value="DNA LIGASE 1"/>
    <property type="match status" value="1"/>
</dbReference>
<accession>A0A1B1BIB8</accession>
<sequence length="348" mass="38718">MAVAAPVSPMLARAVDTVPEPDSVPGGLSYEPKWDGFRSIVSFDGSVSAIGSRGSKMLTRYFPELTYAFEELLPEPCVLDGEIVLRTGEPGAEHLSWEQLSQRIHPAASRVRRLADETPATFVAFDVLARGSTSLLDTPFEQRRAILEDLVGSLGDPIHLTRTTRDAALARRWLVEFEGAGLDGVVAKPLAAAYAPGKRLMFKVKHHRTADVVLLGYRTHVSGHGVGSLLLGLYDADGELRNVGGASAFSDARRLELVEELEPLVLHDETGEVVAGETERNRFSQNKDTSYVRLRPDRVLEVRYDHMEGERFRHTVQFDRWRPDREPRSCTFDQLERPIAYDLGQVLD</sequence>